<dbReference type="AlphaFoldDB" id="A0A6J4NWS9"/>
<proteinExistence type="predicted"/>
<evidence type="ECO:0000256" key="1">
    <source>
        <dbReference type="SAM" id="MobiDB-lite"/>
    </source>
</evidence>
<feature type="compositionally biased region" description="Basic residues" evidence="1">
    <location>
        <begin position="161"/>
        <end position="174"/>
    </location>
</feature>
<organism evidence="2">
    <name type="scientific">uncultured Rubrobacteraceae bacterium</name>
    <dbReference type="NCBI Taxonomy" id="349277"/>
    <lineage>
        <taxon>Bacteria</taxon>
        <taxon>Bacillati</taxon>
        <taxon>Actinomycetota</taxon>
        <taxon>Rubrobacteria</taxon>
        <taxon>Rubrobacterales</taxon>
        <taxon>Rubrobacteraceae</taxon>
        <taxon>environmental samples</taxon>
    </lineage>
</organism>
<feature type="region of interest" description="Disordered" evidence="1">
    <location>
        <begin position="42"/>
        <end position="273"/>
    </location>
</feature>
<feature type="compositionally biased region" description="Basic and acidic residues" evidence="1">
    <location>
        <begin position="119"/>
        <end position="128"/>
    </location>
</feature>
<name>A0A6J4NWS9_9ACTN</name>
<feature type="compositionally biased region" description="Basic and acidic residues" evidence="1">
    <location>
        <begin position="92"/>
        <end position="108"/>
    </location>
</feature>
<accession>A0A6J4NWS9</accession>
<feature type="compositionally biased region" description="Basic and acidic residues" evidence="1">
    <location>
        <begin position="237"/>
        <end position="263"/>
    </location>
</feature>
<feature type="compositionally biased region" description="Gly residues" evidence="1">
    <location>
        <begin position="45"/>
        <end position="61"/>
    </location>
</feature>
<feature type="non-terminal residue" evidence="2">
    <location>
        <position position="1"/>
    </location>
</feature>
<protein>
    <submittedName>
        <fullName evidence="2">Uncharacterized protein</fullName>
    </submittedName>
</protein>
<dbReference type="EMBL" id="CADCUW010000142">
    <property type="protein sequence ID" value="CAA9399492.1"/>
    <property type="molecule type" value="Genomic_DNA"/>
</dbReference>
<gene>
    <name evidence="2" type="ORF">AVDCRST_MAG01-01-981</name>
</gene>
<feature type="non-terminal residue" evidence="2">
    <location>
        <position position="335"/>
    </location>
</feature>
<sequence>GEPSCFAGRDGVRRCPCPARAVVQEEPAGRDLVLDRPALRLASGAGSGDASGGGAALGRGAAGDIPAGAAGDHGRRGVRGGRHRGGPVRPDPAQDRRPASPELRDRPARPARAVALRDGAAHEQPDRHPRLRPVGGDRRLLSRHGGQAPRWPAPGEPTPVRRGRRPRRRRRHPARFAPDARPARLRAARRGPDRRRRGLRGAGFRGLARGGRSVQGISAAVVPGGRGDLGHPLRPAGDGRGHGRAVRVADRGRGGPRRGDALPRRGPAGTRHLPDLRPLRLYARAVRPVPAPGLHLRSLLGPRLPATPLQHHRELPGARRIQLRERDGRLLLRRV</sequence>
<feature type="compositionally biased region" description="Basic residues" evidence="1">
    <location>
        <begin position="76"/>
        <end position="86"/>
    </location>
</feature>
<evidence type="ECO:0000313" key="2">
    <source>
        <dbReference type="EMBL" id="CAA9399492.1"/>
    </source>
</evidence>
<reference evidence="2" key="1">
    <citation type="submission" date="2020-02" db="EMBL/GenBank/DDBJ databases">
        <authorList>
            <person name="Meier V. D."/>
        </authorList>
    </citation>
    <scope>NUCLEOTIDE SEQUENCE</scope>
    <source>
        <strain evidence="2">AVDCRST_MAG01</strain>
    </source>
</reference>
<feature type="compositionally biased region" description="Basic residues" evidence="1">
    <location>
        <begin position="183"/>
        <end position="199"/>
    </location>
</feature>